<evidence type="ECO:0000256" key="7">
    <source>
        <dbReference type="SAM" id="MobiDB-lite"/>
    </source>
</evidence>
<feature type="domain" description="Protein kinase" evidence="8">
    <location>
        <begin position="133"/>
        <end position="391"/>
    </location>
</feature>
<keyword evidence="3 6" id="KW-0547">Nucleotide-binding</keyword>
<dbReference type="SUPFAM" id="SSF56112">
    <property type="entry name" value="Protein kinase-like (PK-like)"/>
    <property type="match status" value="1"/>
</dbReference>
<dbReference type="GO" id="GO:0005737">
    <property type="term" value="C:cytoplasm"/>
    <property type="evidence" value="ECO:0007669"/>
    <property type="project" value="TreeGrafter"/>
</dbReference>
<evidence type="ECO:0000259" key="8">
    <source>
        <dbReference type="PROSITE" id="PS50011"/>
    </source>
</evidence>
<dbReference type="InterPro" id="IPR008271">
    <property type="entry name" value="Ser/Thr_kinase_AS"/>
</dbReference>
<evidence type="ECO:0000256" key="6">
    <source>
        <dbReference type="PROSITE-ProRule" id="PRU10141"/>
    </source>
</evidence>
<name>A0A0L0DK15_THETB</name>
<evidence type="ECO:0000256" key="3">
    <source>
        <dbReference type="ARBA" id="ARBA00022741"/>
    </source>
</evidence>
<evidence type="ECO:0000313" key="9">
    <source>
        <dbReference type="EMBL" id="KNC51673.1"/>
    </source>
</evidence>
<dbReference type="CDD" id="cd14003">
    <property type="entry name" value="STKc_AMPK-like"/>
    <property type="match status" value="1"/>
</dbReference>
<reference evidence="9 10" key="1">
    <citation type="submission" date="2010-05" db="EMBL/GenBank/DDBJ databases">
        <title>The Genome Sequence of Thecamonas trahens ATCC 50062.</title>
        <authorList>
            <consortium name="The Broad Institute Genome Sequencing Platform"/>
            <person name="Russ C."/>
            <person name="Cuomo C."/>
            <person name="Shea T."/>
            <person name="Young S.K."/>
            <person name="Zeng Q."/>
            <person name="Koehrsen M."/>
            <person name="Haas B."/>
            <person name="Borodovsky M."/>
            <person name="Guigo R."/>
            <person name="Alvarado L."/>
            <person name="Berlin A."/>
            <person name="Bochicchio J."/>
            <person name="Borenstein D."/>
            <person name="Chapman S."/>
            <person name="Chen Z."/>
            <person name="Freedman E."/>
            <person name="Gellesch M."/>
            <person name="Goldberg J."/>
            <person name="Griggs A."/>
            <person name="Gujja S."/>
            <person name="Heilman E."/>
            <person name="Heiman D."/>
            <person name="Hepburn T."/>
            <person name="Howarth C."/>
            <person name="Jen D."/>
            <person name="Larson L."/>
            <person name="Mehta T."/>
            <person name="Park D."/>
            <person name="Pearson M."/>
            <person name="Roberts A."/>
            <person name="Saif S."/>
            <person name="Shenoy N."/>
            <person name="Sisk P."/>
            <person name="Stolte C."/>
            <person name="Sykes S."/>
            <person name="Thomson T."/>
            <person name="Walk T."/>
            <person name="White J."/>
            <person name="Yandava C."/>
            <person name="Burger G."/>
            <person name="Gray M.W."/>
            <person name="Holland P.W.H."/>
            <person name="King N."/>
            <person name="Lang F.B.F."/>
            <person name="Roger A.J."/>
            <person name="Ruiz-Trillo I."/>
            <person name="Lander E."/>
            <person name="Nusbaum C."/>
        </authorList>
    </citation>
    <scope>NUCLEOTIDE SEQUENCE [LARGE SCALE GENOMIC DNA]</scope>
    <source>
        <strain evidence="9 10">ATCC 50062</strain>
    </source>
</reference>
<protein>
    <recommendedName>
        <fullName evidence="8">Protein kinase domain-containing protein</fullName>
    </recommendedName>
</protein>
<dbReference type="RefSeq" id="XP_013755808.1">
    <property type="nucleotide sequence ID" value="XM_013900354.1"/>
</dbReference>
<keyword evidence="2" id="KW-0808">Transferase</keyword>
<dbReference type="InterPro" id="IPR011009">
    <property type="entry name" value="Kinase-like_dom_sf"/>
</dbReference>
<dbReference type="GO" id="GO:0035556">
    <property type="term" value="P:intracellular signal transduction"/>
    <property type="evidence" value="ECO:0007669"/>
    <property type="project" value="TreeGrafter"/>
</dbReference>
<feature type="compositionally biased region" description="Gly residues" evidence="7">
    <location>
        <begin position="39"/>
        <end position="66"/>
    </location>
</feature>
<dbReference type="InterPro" id="IPR017441">
    <property type="entry name" value="Protein_kinase_ATP_BS"/>
</dbReference>
<dbReference type="PROSITE" id="PS00107">
    <property type="entry name" value="PROTEIN_KINASE_ATP"/>
    <property type="match status" value="1"/>
</dbReference>
<feature type="compositionally biased region" description="Polar residues" evidence="7">
    <location>
        <begin position="472"/>
        <end position="489"/>
    </location>
</feature>
<feature type="region of interest" description="Disordered" evidence="7">
    <location>
        <begin position="574"/>
        <end position="637"/>
    </location>
</feature>
<dbReference type="FunFam" id="1.10.510.10:FF:000571">
    <property type="entry name" value="Maternal embryonic leucine zipper kinase"/>
    <property type="match status" value="1"/>
</dbReference>
<dbReference type="Proteomes" id="UP000054408">
    <property type="component" value="Unassembled WGS sequence"/>
</dbReference>
<feature type="binding site" evidence="6">
    <location>
        <position position="170"/>
    </location>
    <ligand>
        <name>ATP</name>
        <dbReference type="ChEBI" id="CHEBI:30616"/>
    </ligand>
</feature>
<dbReference type="PROSITE" id="PS50011">
    <property type="entry name" value="PROTEIN_KINASE_DOM"/>
    <property type="match status" value="1"/>
</dbReference>
<dbReference type="GeneID" id="25566592"/>
<proteinExistence type="predicted"/>
<keyword evidence="5 6" id="KW-0067">ATP-binding</keyword>
<feature type="compositionally biased region" description="Basic residues" evidence="7">
    <location>
        <begin position="97"/>
        <end position="124"/>
    </location>
</feature>
<feature type="compositionally biased region" description="Basic residues" evidence="7">
    <location>
        <begin position="399"/>
        <end position="413"/>
    </location>
</feature>
<feature type="compositionally biased region" description="Basic residues" evidence="7">
    <location>
        <begin position="588"/>
        <end position="602"/>
    </location>
</feature>
<feature type="compositionally biased region" description="Basic and acidic residues" evidence="7">
    <location>
        <begin position="70"/>
        <end position="79"/>
    </location>
</feature>
<dbReference type="PANTHER" id="PTHR24346">
    <property type="entry name" value="MAP/MICROTUBULE AFFINITY-REGULATING KINASE"/>
    <property type="match status" value="1"/>
</dbReference>
<dbReference type="PROSITE" id="PS00108">
    <property type="entry name" value="PROTEIN_KINASE_ST"/>
    <property type="match status" value="1"/>
</dbReference>
<evidence type="ECO:0000256" key="2">
    <source>
        <dbReference type="ARBA" id="ARBA00022679"/>
    </source>
</evidence>
<dbReference type="SMART" id="SM00220">
    <property type="entry name" value="S_TKc"/>
    <property type="match status" value="1"/>
</dbReference>
<evidence type="ECO:0000256" key="1">
    <source>
        <dbReference type="ARBA" id="ARBA00022527"/>
    </source>
</evidence>
<feature type="compositionally biased region" description="Basic residues" evidence="7">
    <location>
        <begin position="621"/>
        <end position="632"/>
    </location>
</feature>
<dbReference type="STRING" id="461836.A0A0L0DK15"/>
<evidence type="ECO:0000256" key="4">
    <source>
        <dbReference type="ARBA" id="ARBA00022777"/>
    </source>
</evidence>
<dbReference type="InterPro" id="IPR000719">
    <property type="entry name" value="Prot_kinase_dom"/>
</dbReference>
<keyword evidence="10" id="KW-1185">Reference proteome</keyword>
<dbReference type="FunFam" id="3.30.200.20:FF:000003">
    <property type="entry name" value="Non-specific serine/threonine protein kinase"/>
    <property type="match status" value="1"/>
</dbReference>
<dbReference type="GO" id="GO:0004674">
    <property type="term" value="F:protein serine/threonine kinase activity"/>
    <property type="evidence" value="ECO:0007669"/>
    <property type="project" value="UniProtKB-KW"/>
</dbReference>
<dbReference type="AlphaFoldDB" id="A0A0L0DK15"/>
<dbReference type="Gene3D" id="1.10.510.10">
    <property type="entry name" value="Transferase(Phosphotransferase) domain 1"/>
    <property type="match status" value="1"/>
</dbReference>
<feature type="compositionally biased region" description="Polar residues" evidence="7">
    <location>
        <begin position="718"/>
        <end position="731"/>
    </location>
</feature>
<feature type="region of interest" description="Disordered" evidence="7">
    <location>
        <begin position="718"/>
        <end position="745"/>
    </location>
</feature>
<dbReference type="OMA" id="HDATRIQ"/>
<dbReference type="PANTHER" id="PTHR24346:SF75">
    <property type="entry name" value="AURORA KINASE"/>
    <property type="match status" value="1"/>
</dbReference>
<keyword evidence="1" id="KW-0723">Serine/threonine-protein kinase</keyword>
<feature type="compositionally biased region" description="Low complexity" evidence="7">
    <location>
        <begin position="414"/>
        <end position="434"/>
    </location>
</feature>
<feature type="compositionally biased region" description="Polar residues" evidence="7">
    <location>
        <begin position="502"/>
        <end position="514"/>
    </location>
</feature>
<feature type="region of interest" description="Disordered" evidence="7">
    <location>
        <begin position="1"/>
        <end position="124"/>
    </location>
</feature>
<feature type="compositionally biased region" description="Low complexity" evidence="7">
    <location>
        <begin position="18"/>
        <end position="31"/>
    </location>
</feature>
<feature type="region of interest" description="Disordered" evidence="7">
    <location>
        <begin position="394"/>
        <end position="527"/>
    </location>
</feature>
<dbReference type="Pfam" id="PF00069">
    <property type="entry name" value="Pkinase"/>
    <property type="match status" value="1"/>
</dbReference>
<keyword evidence="4" id="KW-0418">Kinase</keyword>
<gene>
    <name evidence="9" type="ORF">AMSG_07736</name>
</gene>
<organism evidence="9 10">
    <name type="scientific">Thecamonas trahens ATCC 50062</name>
    <dbReference type="NCBI Taxonomy" id="461836"/>
    <lineage>
        <taxon>Eukaryota</taxon>
        <taxon>Apusozoa</taxon>
        <taxon>Apusomonadida</taxon>
        <taxon>Apusomonadidae</taxon>
        <taxon>Thecamonas</taxon>
    </lineage>
</organism>
<dbReference type="eggNOG" id="KOG0586">
    <property type="taxonomic scope" value="Eukaryota"/>
</dbReference>
<evidence type="ECO:0000313" key="10">
    <source>
        <dbReference type="Proteomes" id="UP000054408"/>
    </source>
</evidence>
<evidence type="ECO:0000256" key="5">
    <source>
        <dbReference type="ARBA" id="ARBA00022840"/>
    </source>
</evidence>
<sequence length="745" mass="78936">MSAAPRSPIRTASVLDSATAKAQAAAAIARAAARESGECGLGHGSGQGPGQGHGGGFGDSLGLGLGHGHHRDDDSDNTRTSEASGSEEPGRSCGKDKGKKKGKKGKRRKRTGKRRRKKIAAKHHNKHHYVGDYKLVDLIGEGATSLVHRAVHRVSGAVVAIKTISKTALKPELLARVYQEITILTELDHPHIVKLLEVIDGTKALHLVMRFYKGGEVFSVVNKHGAMPEGYAREIVKQIVSALAYVHSKGIAHRDLKLENILCDETFSKVTLTDFGYGAFTVTEAGDPNHLSAAVGTLFYAAPEVMFGGGEGYSGLPVDIWSLGVVIYSMVCGTFPFNGANVDEVLDAIREAAYTVPDSVSPELHDLLARMFEVDPQARIDIAGVKAHPWLVKNASGLPRRRRRKKASGRRRGSLPPDAPTSLTSPPASPVAASAPPPNRVLDAGSSRKKSRVDAAAQLPNSAPTTPLGAQERTTSRALASDGSPTSASPPVRALYDEGVSLDSSRNARGSSMYSLDGDSDDDGEANASGVSLPKFLRARAMSQPKLNEIVDLAPVAMSTSDEALFEGSWSVSVSSSASGSGLGVKGSRPHRRHYHHHHAKRASGSWSSSSISESSGAEVHKRHHHHKHYHKTGSWSSSSWISYDELLDDNDDRPTPEHSGAGSSSACSYYSIDSISTSLSSADHAVVTSPHTATADHGSSSMADSNFLRISTRLQASETPVTSATASPFISSSEVSPLISSDEE</sequence>
<feature type="compositionally biased region" description="Low complexity" evidence="7">
    <location>
        <begin position="732"/>
        <end position="745"/>
    </location>
</feature>
<dbReference type="OrthoDB" id="10252171at2759"/>
<dbReference type="EMBL" id="GL349469">
    <property type="protein sequence ID" value="KNC51673.1"/>
    <property type="molecule type" value="Genomic_DNA"/>
</dbReference>
<feature type="compositionally biased region" description="Low complexity" evidence="7">
    <location>
        <begin position="604"/>
        <end position="616"/>
    </location>
</feature>
<accession>A0A0L0DK15</accession>
<dbReference type="GO" id="GO:0005524">
    <property type="term" value="F:ATP binding"/>
    <property type="evidence" value="ECO:0007669"/>
    <property type="project" value="UniProtKB-UniRule"/>
</dbReference>